<feature type="compositionally biased region" description="Basic and acidic residues" evidence="10">
    <location>
        <begin position="42"/>
        <end position="53"/>
    </location>
</feature>
<name>A0A2M9CQQ8_9CELL</name>
<sequence>MKILSHPATILILILIIVLLFGSKRLPDLARSVGQSLKIFKKEVTDLRGDDKPATPTTPAAGPAPSDTTTGATTTGATGTPGGTTAHGTPGAGVPAAPLVPGTAAGLPDASPAASAPAESTTSARPGTDDGDAKA</sequence>
<comment type="caution">
    <text evidence="11">The sequence shown here is derived from an EMBL/GenBank/DDBJ whole genome shotgun (WGS) entry which is preliminary data.</text>
</comment>
<evidence type="ECO:0000256" key="1">
    <source>
        <dbReference type="ARBA" id="ARBA00004162"/>
    </source>
</evidence>
<evidence type="ECO:0000313" key="11">
    <source>
        <dbReference type="EMBL" id="PJJ74262.1"/>
    </source>
</evidence>
<evidence type="ECO:0000256" key="9">
    <source>
        <dbReference type="HAMAP-Rule" id="MF_00236"/>
    </source>
</evidence>
<evidence type="ECO:0000256" key="5">
    <source>
        <dbReference type="ARBA" id="ARBA00022927"/>
    </source>
</evidence>
<dbReference type="GO" id="GO:0043953">
    <property type="term" value="P:protein transport by the Tat complex"/>
    <property type="evidence" value="ECO:0007669"/>
    <property type="project" value="UniProtKB-UniRule"/>
</dbReference>
<evidence type="ECO:0000256" key="7">
    <source>
        <dbReference type="ARBA" id="ARBA00023010"/>
    </source>
</evidence>
<keyword evidence="8 9" id="KW-0472">Membrane</keyword>
<dbReference type="Gene3D" id="1.20.5.3310">
    <property type="match status" value="1"/>
</dbReference>
<keyword evidence="3 9" id="KW-1003">Cell membrane</keyword>
<keyword evidence="12" id="KW-1185">Reference proteome</keyword>
<dbReference type="HAMAP" id="MF_00236">
    <property type="entry name" value="TatA_E"/>
    <property type="match status" value="1"/>
</dbReference>
<keyword evidence="4 9" id="KW-0812">Transmembrane</keyword>
<keyword evidence="5 9" id="KW-0653">Protein transport</keyword>
<keyword evidence="7 9" id="KW-0811">Translocation</keyword>
<organism evidence="11 12">
    <name type="scientific">Sediminihabitans luteus</name>
    <dbReference type="NCBI Taxonomy" id="1138585"/>
    <lineage>
        <taxon>Bacteria</taxon>
        <taxon>Bacillati</taxon>
        <taxon>Actinomycetota</taxon>
        <taxon>Actinomycetes</taxon>
        <taxon>Micrococcales</taxon>
        <taxon>Cellulomonadaceae</taxon>
        <taxon>Sediminihabitans</taxon>
    </lineage>
</organism>
<evidence type="ECO:0000256" key="4">
    <source>
        <dbReference type="ARBA" id="ARBA00022692"/>
    </source>
</evidence>
<gene>
    <name evidence="9" type="primary">tatA</name>
    <name evidence="11" type="ORF">CLV28_1756</name>
</gene>
<dbReference type="GO" id="GO:0033281">
    <property type="term" value="C:TAT protein transport complex"/>
    <property type="evidence" value="ECO:0007669"/>
    <property type="project" value="UniProtKB-UniRule"/>
</dbReference>
<dbReference type="AlphaFoldDB" id="A0A2M9CQQ8"/>
<dbReference type="PANTHER" id="PTHR42982">
    <property type="entry name" value="SEC-INDEPENDENT PROTEIN TRANSLOCASE PROTEIN TATA"/>
    <property type="match status" value="1"/>
</dbReference>
<dbReference type="GO" id="GO:0008320">
    <property type="term" value="F:protein transmembrane transporter activity"/>
    <property type="evidence" value="ECO:0007669"/>
    <property type="project" value="UniProtKB-UniRule"/>
</dbReference>
<comment type="similarity">
    <text evidence="9">Belongs to the TatA/E family.</text>
</comment>
<comment type="function">
    <text evidence="9">Part of the twin-arginine translocation (Tat) system that transports large folded proteins containing a characteristic twin-arginine motif in their signal peptide across membranes. TatA could form the protein-conducting channel of the Tat system.</text>
</comment>
<dbReference type="PANTHER" id="PTHR42982:SF8">
    <property type="entry name" value="SEC-INDEPENDENT PROTEIN TRANSLOCASE PROTEIN TATA"/>
    <property type="match status" value="1"/>
</dbReference>
<dbReference type="NCBIfam" id="TIGR01411">
    <property type="entry name" value="tatAE"/>
    <property type="match status" value="1"/>
</dbReference>
<dbReference type="Pfam" id="PF02416">
    <property type="entry name" value="TatA_B_E"/>
    <property type="match status" value="1"/>
</dbReference>
<reference evidence="11 12" key="1">
    <citation type="submission" date="2017-11" db="EMBL/GenBank/DDBJ databases">
        <title>Genomic Encyclopedia of Archaeal and Bacterial Type Strains, Phase II (KMG-II): From Individual Species to Whole Genera.</title>
        <authorList>
            <person name="Goeker M."/>
        </authorList>
    </citation>
    <scope>NUCLEOTIDE SEQUENCE [LARGE SCALE GENOMIC DNA]</scope>
    <source>
        <strain evidence="11 12">DSM 25478</strain>
    </source>
</reference>
<evidence type="ECO:0000256" key="2">
    <source>
        <dbReference type="ARBA" id="ARBA00022448"/>
    </source>
</evidence>
<proteinExistence type="inferred from homology"/>
<protein>
    <recommendedName>
        <fullName evidence="9">Sec-independent protein translocase protein TatA</fullName>
    </recommendedName>
</protein>
<feature type="region of interest" description="Disordered" evidence="10">
    <location>
        <begin position="42"/>
        <end position="135"/>
    </location>
</feature>
<dbReference type="InterPro" id="IPR003369">
    <property type="entry name" value="TatA/B/E"/>
</dbReference>
<dbReference type="InterPro" id="IPR006312">
    <property type="entry name" value="TatA/E"/>
</dbReference>
<keyword evidence="2 9" id="KW-0813">Transport</keyword>
<comment type="subcellular location">
    <subcellularLocation>
        <location evidence="1 9">Cell membrane</location>
        <topology evidence="1 9">Single-pass membrane protein</topology>
    </subcellularLocation>
</comment>
<evidence type="ECO:0000256" key="10">
    <source>
        <dbReference type="SAM" id="MobiDB-lite"/>
    </source>
</evidence>
<evidence type="ECO:0000313" key="12">
    <source>
        <dbReference type="Proteomes" id="UP000231693"/>
    </source>
</evidence>
<evidence type="ECO:0000256" key="8">
    <source>
        <dbReference type="ARBA" id="ARBA00023136"/>
    </source>
</evidence>
<comment type="subunit">
    <text evidence="9">The Tat system comprises two distinct complexes: a TatABC complex, containing multiple copies of TatA, TatB and TatC subunits, and a separate TatA complex, containing only TatA subunits. Substrates initially bind to the TatABC complex, which probably triggers association of the separate TatA complex to form the active translocon.</text>
</comment>
<dbReference type="EMBL" id="PGFE01000002">
    <property type="protein sequence ID" value="PJJ74262.1"/>
    <property type="molecule type" value="Genomic_DNA"/>
</dbReference>
<evidence type="ECO:0000256" key="6">
    <source>
        <dbReference type="ARBA" id="ARBA00022989"/>
    </source>
</evidence>
<evidence type="ECO:0000256" key="3">
    <source>
        <dbReference type="ARBA" id="ARBA00022475"/>
    </source>
</evidence>
<keyword evidence="6 9" id="KW-1133">Transmembrane helix</keyword>
<dbReference type="Proteomes" id="UP000231693">
    <property type="component" value="Unassembled WGS sequence"/>
</dbReference>
<accession>A0A2M9CQQ8</accession>
<feature type="compositionally biased region" description="Low complexity" evidence="10">
    <location>
        <begin position="54"/>
        <end position="126"/>
    </location>
</feature>